<protein>
    <submittedName>
        <fullName evidence="2">DUF397 domain-containing protein</fullName>
    </submittedName>
</protein>
<dbReference type="InterPro" id="IPR007278">
    <property type="entry name" value="DUF397"/>
</dbReference>
<proteinExistence type="predicted"/>
<reference evidence="2 3" key="1">
    <citation type="submission" date="2018-08" db="EMBL/GenBank/DDBJ databases">
        <authorList>
            <person name="Ferrada E.E."/>
            <person name="Latorre B.A."/>
        </authorList>
    </citation>
    <scope>NUCLEOTIDE SEQUENCE [LARGE SCALE GENOMIC DNA]</scope>
    <source>
        <strain evidence="2 3">VK-A60T</strain>
    </source>
</reference>
<sequence length="69" mass="7259">MSENASPNPLWVSSSYSGNGGGNCIQWQPLSGQNGQVPVRDSKDTTLAGFAVAAPAWSVFVDYAKSVRV</sequence>
<evidence type="ECO:0000313" key="3">
    <source>
        <dbReference type="Proteomes" id="UP000259636"/>
    </source>
</evidence>
<dbReference type="EMBL" id="CP031742">
    <property type="protein sequence ID" value="AXQ55791.1"/>
    <property type="molecule type" value="Genomic_DNA"/>
</dbReference>
<evidence type="ECO:0000259" key="1">
    <source>
        <dbReference type="Pfam" id="PF04149"/>
    </source>
</evidence>
<dbReference type="GeneID" id="300115490"/>
<dbReference type="Proteomes" id="UP000259636">
    <property type="component" value="Chromosome"/>
</dbReference>
<dbReference type="RefSeq" id="WP_071339469.1">
    <property type="nucleotide sequence ID" value="NZ_CP031742.1"/>
</dbReference>
<accession>A0A385DD69</accession>
<gene>
    <name evidence="2" type="ORF">D0C37_15050</name>
</gene>
<dbReference type="AlphaFoldDB" id="A0A385DD69"/>
<name>A0A385DD69_9ACTN</name>
<feature type="domain" description="DUF397" evidence="1">
    <location>
        <begin position="11"/>
        <end position="65"/>
    </location>
</feature>
<dbReference type="Pfam" id="PF04149">
    <property type="entry name" value="DUF397"/>
    <property type="match status" value="1"/>
</dbReference>
<dbReference type="KEGG" id="sky:D0C37_15050"/>
<organism evidence="2 3">
    <name type="scientific">Streptomyces koyangensis</name>
    <dbReference type="NCBI Taxonomy" id="188770"/>
    <lineage>
        <taxon>Bacteria</taxon>
        <taxon>Bacillati</taxon>
        <taxon>Actinomycetota</taxon>
        <taxon>Actinomycetes</taxon>
        <taxon>Kitasatosporales</taxon>
        <taxon>Streptomycetaceae</taxon>
        <taxon>Streptomyces</taxon>
        <taxon>Streptomyces aurantiacus group</taxon>
    </lineage>
</organism>
<evidence type="ECO:0000313" key="2">
    <source>
        <dbReference type="EMBL" id="AXQ55791.1"/>
    </source>
</evidence>